<protein>
    <submittedName>
        <fullName evidence="6">LysR family transcriptional regulator</fullName>
    </submittedName>
</protein>
<dbReference type="SUPFAM" id="SSF46785">
    <property type="entry name" value="Winged helix' DNA-binding domain"/>
    <property type="match status" value="1"/>
</dbReference>
<keyword evidence="2" id="KW-0805">Transcription regulation</keyword>
<accession>A0ABQ4NQ93</accession>
<dbReference type="RefSeq" id="WP_220750081.1">
    <property type="nucleotide sequence ID" value="NZ_BPFH01000006.1"/>
</dbReference>
<evidence type="ECO:0000259" key="5">
    <source>
        <dbReference type="PROSITE" id="PS50931"/>
    </source>
</evidence>
<gene>
    <name evidence="6" type="ORF">JANAI62_32150</name>
</gene>
<evidence type="ECO:0000256" key="1">
    <source>
        <dbReference type="ARBA" id="ARBA00009437"/>
    </source>
</evidence>
<dbReference type="Gene3D" id="3.40.190.10">
    <property type="entry name" value="Periplasmic binding protein-like II"/>
    <property type="match status" value="2"/>
</dbReference>
<evidence type="ECO:0000256" key="3">
    <source>
        <dbReference type="ARBA" id="ARBA00023125"/>
    </source>
</evidence>
<evidence type="ECO:0000256" key="4">
    <source>
        <dbReference type="ARBA" id="ARBA00023163"/>
    </source>
</evidence>
<dbReference type="InterPro" id="IPR036390">
    <property type="entry name" value="WH_DNA-bd_sf"/>
</dbReference>
<evidence type="ECO:0000256" key="2">
    <source>
        <dbReference type="ARBA" id="ARBA00023015"/>
    </source>
</evidence>
<feature type="domain" description="HTH lysR-type" evidence="5">
    <location>
        <begin position="8"/>
        <end position="65"/>
    </location>
</feature>
<evidence type="ECO:0000313" key="6">
    <source>
        <dbReference type="EMBL" id="GIT96592.1"/>
    </source>
</evidence>
<keyword evidence="4" id="KW-0804">Transcription</keyword>
<dbReference type="InterPro" id="IPR000847">
    <property type="entry name" value="LysR_HTH_N"/>
</dbReference>
<dbReference type="PANTHER" id="PTHR30537">
    <property type="entry name" value="HTH-TYPE TRANSCRIPTIONAL REGULATOR"/>
    <property type="match status" value="1"/>
</dbReference>
<dbReference type="InterPro" id="IPR036388">
    <property type="entry name" value="WH-like_DNA-bd_sf"/>
</dbReference>
<dbReference type="Proteomes" id="UP000786693">
    <property type="component" value="Unassembled WGS sequence"/>
</dbReference>
<dbReference type="EMBL" id="BPFH01000006">
    <property type="protein sequence ID" value="GIT96592.1"/>
    <property type="molecule type" value="Genomic_DNA"/>
</dbReference>
<comment type="caution">
    <text evidence="6">The sequence shown here is derived from an EMBL/GenBank/DDBJ whole genome shotgun (WGS) entry which is preliminary data.</text>
</comment>
<name>A0ABQ4NQ93_9RHOB</name>
<evidence type="ECO:0000313" key="7">
    <source>
        <dbReference type="Proteomes" id="UP000786693"/>
    </source>
</evidence>
<dbReference type="Gene3D" id="1.10.10.10">
    <property type="entry name" value="Winged helix-like DNA-binding domain superfamily/Winged helix DNA-binding domain"/>
    <property type="match status" value="1"/>
</dbReference>
<dbReference type="SUPFAM" id="SSF53850">
    <property type="entry name" value="Periplasmic binding protein-like II"/>
    <property type="match status" value="1"/>
</dbReference>
<proteinExistence type="inferred from homology"/>
<keyword evidence="7" id="KW-1185">Reference proteome</keyword>
<sequence>MTDWRDIPSLAALRAFEAAVRCGSLSAAARELNVTHAAIAGHVRGLEGFFATTLLRRAGQGMDPTPEGALLARGLSESFDILTAACHDLRDRGRARPISVTTTPTFAEYWLMPRLSAFWAQHPDIGVTINPSPDVLDLRRDGHDLAIRYGEGDWPDLQSEPLLTGDFVIVAAPNLAARLRPARLETLADHYWLMSENRAEEEHLCRALGREVGALRVYTLATNGMVLSALRAGMGLGLQNRVLIQPELELGRLAVVAPLELNNVGYHIVTRADAVSVGLNRFRKWLLGRPDTSEYAWGP</sequence>
<organism evidence="6 7">
    <name type="scientific">Jannaschia pagri</name>
    <dbReference type="NCBI Taxonomy" id="2829797"/>
    <lineage>
        <taxon>Bacteria</taxon>
        <taxon>Pseudomonadati</taxon>
        <taxon>Pseudomonadota</taxon>
        <taxon>Alphaproteobacteria</taxon>
        <taxon>Rhodobacterales</taxon>
        <taxon>Roseobacteraceae</taxon>
        <taxon>Jannaschia</taxon>
    </lineage>
</organism>
<keyword evidence="3" id="KW-0238">DNA-binding</keyword>
<reference evidence="6 7" key="1">
    <citation type="submission" date="2021-05" db="EMBL/GenBank/DDBJ databases">
        <title>Bacteria Genome sequencing.</title>
        <authorList>
            <person name="Takabe Y."/>
            <person name="Nakajima Y."/>
            <person name="Suzuki S."/>
            <person name="Shiozaki T."/>
        </authorList>
    </citation>
    <scope>NUCLEOTIDE SEQUENCE [LARGE SCALE GENOMIC DNA]</scope>
    <source>
        <strain evidence="6 7">AI_62</strain>
    </source>
</reference>
<dbReference type="PROSITE" id="PS50931">
    <property type="entry name" value="HTH_LYSR"/>
    <property type="match status" value="1"/>
</dbReference>
<dbReference type="PANTHER" id="PTHR30537:SF74">
    <property type="entry name" value="HTH-TYPE TRANSCRIPTIONAL REGULATOR TRPI"/>
    <property type="match status" value="1"/>
</dbReference>
<dbReference type="Pfam" id="PF00126">
    <property type="entry name" value="HTH_1"/>
    <property type="match status" value="1"/>
</dbReference>
<comment type="similarity">
    <text evidence="1">Belongs to the LysR transcriptional regulatory family.</text>
</comment>
<dbReference type="InterPro" id="IPR005119">
    <property type="entry name" value="LysR_subst-bd"/>
</dbReference>
<dbReference type="InterPro" id="IPR058163">
    <property type="entry name" value="LysR-type_TF_proteobact-type"/>
</dbReference>
<dbReference type="Pfam" id="PF03466">
    <property type="entry name" value="LysR_substrate"/>
    <property type="match status" value="1"/>
</dbReference>